<accession>A0ACA9QSV2</accession>
<gene>
    <name evidence="1" type="ORF">DHETER_LOCUS15407</name>
</gene>
<keyword evidence="2" id="KW-1185">Reference proteome</keyword>
<reference evidence="1" key="1">
    <citation type="submission" date="2021-06" db="EMBL/GenBank/DDBJ databases">
        <authorList>
            <person name="Kallberg Y."/>
            <person name="Tangrot J."/>
            <person name="Rosling A."/>
        </authorList>
    </citation>
    <scope>NUCLEOTIDE SEQUENCE</scope>
    <source>
        <strain evidence="1">IL203A</strain>
    </source>
</reference>
<comment type="caution">
    <text evidence="1">The sequence shown here is derived from an EMBL/GenBank/DDBJ whole genome shotgun (WGS) entry which is preliminary data.</text>
</comment>
<sequence length="138" mass="15101">RTYALALQFIQERMNSVKHKILILSGKGGVGKSTFTAQLGFAFASEESVQVGVMDIDVCGPSIPKIMGLEGEQVHQSLSGWSPVYVQDNLGVMSIGFMLSDPDDAVIWRGPKKNGIIKQFLKDVDWGDLDFMLVDTPP</sequence>
<dbReference type="Proteomes" id="UP000789702">
    <property type="component" value="Unassembled WGS sequence"/>
</dbReference>
<feature type="non-terminal residue" evidence="1">
    <location>
        <position position="138"/>
    </location>
</feature>
<feature type="non-terminal residue" evidence="1">
    <location>
        <position position="1"/>
    </location>
</feature>
<evidence type="ECO:0000313" key="1">
    <source>
        <dbReference type="EMBL" id="CAG8763444.1"/>
    </source>
</evidence>
<evidence type="ECO:0000313" key="2">
    <source>
        <dbReference type="Proteomes" id="UP000789702"/>
    </source>
</evidence>
<proteinExistence type="predicted"/>
<dbReference type="EMBL" id="CAJVPU010052531">
    <property type="protein sequence ID" value="CAG8763444.1"/>
    <property type="molecule type" value="Genomic_DNA"/>
</dbReference>
<protein>
    <submittedName>
        <fullName evidence="1">15936_t:CDS:1</fullName>
    </submittedName>
</protein>
<name>A0ACA9QSV2_9GLOM</name>
<organism evidence="1 2">
    <name type="scientific">Dentiscutata heterogama</name>
    <dbReference type="NCBI Taxonomy" id="1316150"/>
    <lineage>
        <taxon>Eukaryota</taxon>
        <taxon>Fungi</taxon>
        <taxon>Fungi incertae sedis</taxon>
        <taxon>Mucoromycota</taxon>
        <taxon>Glomeromycotina</taxon>
        <taxon>Glomeromycetes</taxon>
        <taxon>Diversisporales</taxon>
        <taxon>Gigasporaceae</taxon>
        <taxon>Dentiscutata</taxon>
    </lineage>
</organism>